<dbReference type="EMBL" id="BGPR01004104">
    <property type="protein sequence ID" value="GBM95954.1"/>
    <property type="molecule type" value="Genomic_DNA"/>
</dbReference>
<keyword evidence="2" id="KW-1185">Reference proteome</keyword>
<proteinExistence type="predicted"/>
<dbReference type="AlphaFoldDB" id="A0A4Y2K0U1"/>
<name>A0A4Y2K0U1_ARAVE</name>
<evidence type="ECO:0000313" key="1">
    <source>
        <dbReference type="EMBL" id="GBM95954.1"/>
    </source>
</evidence>
<evidence type="ECO:0000313" key="2">
    <source>
        <dbReference type="Proteomes" id="UP000499080"/>
    </source>
</evidence>
<accession>A0A4Y2K0U1</accession>
<gene>
    <name evidence="1" type="ORF">AVEN_173977_1</name>
</gene>
<sequence>MSQRSPGRECSIHMTFMCGRRRTHMQQEPVEDPGTIYSKCMDRHRRRLPRRALLVARTSDRSKLSYLPSASIVGRRARISSYAFLHVVSA</sequence>
<reference evidence="1 2" key="1">
    <citation type="journal article" date="2019" name="Sci. Rep.">
        <title>Orb-weaving spider Araneus ventricosus genome elucidates the spidroin gene catalogue.</title>
        <authorList>
            <person name="Kono N."/>
            <person name="Nakamura H."/>
            <person name="Ohtoshi R."/>
            <person name="Moran D.A.P."/>
            <person name="Shinohara A."/>
            <person name="Yoshida Y."/>
            <person name="Fujiwara M."/>
            <person name="Mori M."/>
            <person name="Tomita M."/>
            <person name="Arakawa K."/>
        </authorList>
    </citation>
    <scope>NUCLEOTIDE SEQUENCE [LARGE SCALE GENOMIC DNA]</scope>
</reference>
<protein>
    <submittedName>
        <fullName evidence="1">Uncharacterized protein</fullName>
    </submittedName>
</protein>
<comment type="caution">
    <text evidence="1">The sequence shown here is derived from an EMBL/GenBank/DDBJ whole genome shotgun (WGS) entry which is preliminary data.</text>
</comment>
<dbReference type="Proteomes" id="UP000499080">
    <property type="component" value="Unassembled WGS sequence"/>
</dbReference>
<organism evidence="1 2">
    <name type="scientific">Araneus ventricosus</name>
    <name type="common">Orbweaver spider</name>
    <name type="synonym">Epeira ventricosa</name>
    <dbReference type="NCBI Taxonomy" id="182803"/>
    <lineage>
        <taxon>Eukaryota</taxon>
        <taxon>Metazoa</taxon>
        <taxon>Ecdysozoa</taxon>
        <taxon>Arthropoda</taxon>
        <taxon>Chelicerata</taxon>
        <taxon>Arachnida</taxon>
        <taxon>Araneae</taxon>
        <taxon>Araneomorphae</taxon>
        <taxon>Entelegynae</taxon>
        <taxon>Araneoidea</taxon>
        <taxon>Araneidae</taxon>
        <taxon>Araneus</taxon>
    </lineage>
</organism>